<dbReference type="Proteomes" id="UP000741282">
    <property type="component" value="Unassembled WGS sequence"/>
</dbReference>
<comment type="caution">
    <text evidence="10">The sequence shown here is derived from an EMBL/GenBank/DDBJ whole genome shotgun (WGS) entry which is preliminary data.</text>
</comment>
<evidence type="ECO:0000256" key="7">
    <source>
        <dbReference type="ARBA" id="ARBA00023004"/>
    </source>
</evidence>
<dbReference type="Gene3D" id="3.20.20.70">
    <property type="entry name" value="Aldolase class I"/>
    <property type="match status" value="1"/>
</dbReference>
<dbReference type="NCBIfam" id="TIGR02495">
    <property type="entry name" value="NrdG2"/>
    <property type="match status" value="1"/>
</dbReference>
<sequence>MIIAGLEKFTLLDYPGKMSAIIFTYGCDMRCPYCHNPELVTQRLDRKNAFSVDDVIDFLQTRVDKLEAVVITGGEPTIHRDLEDVITRIRELGYMIKLDTNGGSPERVESILELGIVDYWAMDIKYGKDLYAQGVNGGRKILERDVERSIRSIMSDGVDHEFRTTVMKGMHDIDSMHKIGEMINGADNYYIQNFRPGKTIDPTLNSQNSFTQGELEDFKRIMEAYVKNVYIR</sequence>
<dbReference type="InterPro" id="IPR001989">
    <property type="entry name" value="Radical_activat_CS"/>
</dbReference>
<evidence type="ECO:0000256" key="1">
    <source>
        <dbReference type="ARBA" id="ARBA00001966"/>
    </source>
</evidence>
<evidence type="ECO:0000256" key="5">
    <source>
        <dbReference type="ARBA" id="ARBA00022723"/>
    </source>
</evidence>
<dbReference type="GO" id="GO:0016491">
    <property type="term" value="F:oxidoreductase activity"/>
    <property type="evidence" value="ECO:0007669"/>
    <property type="project" value="UniProtKB-KW"/>
</dbReference>
<evidence type="ECO:0000259" key="9">
    <source>
        <dbReference type="PROSITE" id="PS51918"/>
    </source>
</evidence>
<name>A0A955I0Z0_9BACT</name>
<dbReference type="InterPro" id="IPR013785">
    <property type="entry name" value="Aldolase_TIM"/>
</dbReference>
<dbReference type="EMBL" id="JAGQLN010000001">
    <property type="protein sequence ID" value="MCA9376297.1"/>
    <property type="molecule type" value="Genomic_DNA"/>
</dbReference>
<protein>
    <submittedName>
        <fullName evidence="10">Anaerobic ribonucleoside-triphosphate reductase activating protein</fullName>
    </submittedName>
</protein>
<dbReference type="Pfam" id="PF04055">
    <property type="entry name" value="Radical_SAM"/>
    <property type="match status" value="1"/>
</dbReference>
<proteinExistence type="inferred from homology"/>
<keyword evidence="8" id="KW-0411">Iron-sulfur</keyword>
<dbReference type="InterPro" id="IPR058240">
    <property type="entry name" value="rSAM_sf"/>
</dbReference>
<feature type="domain" description="Radical SAM core" evidence="9">
    <location>
        <begin position="13"/>
        <end position="232"/>
    </location>
</feature>
<dbReference type="PROSITE" id="PS01087">
    <property type="entry name" value="RADICAL_ACTIVATING"/>
    <property type="match status" value="1"/>
</dbReference>
<dbReference type="InterPro" id="IPR007197">
    <property type="entry name" value="rSAM"/>
</dbReference>
<dbReference type="GO" id="GO:0051539">
    <property type="term" value="F:4 iron, 4 sulfur cluster binding"/>
    <property type="evidence" value="ECO:0007669"/>
    <property type="project" value="UniProtKB-KW"/>
</dbReference>
<dbReference type="PANTHER" id="PTHR30352">
    <property type="entry name" value="PYRUVATE FORMATE-LYASE-ACTIVATING ENZYME"/>
    <property type="match status" value="1"/>
</dbReference>
<dbReference type="AlphaFoldDB" id="A0A955I0Z0"/>
<keyword evidence="7" id="KW-0408">Iron</keyword>
<dbReference type="InterPro" id="IPR012840">
    <property type="entry name" value="NrdG2"/>
</dbReference>
<evidence type="ECO:0000313" key="10">
    <source>
        <dbReference type="EMBL" id="MCA9376297.1"/>
    </source>
</evidence>
<keyword evidence="6" id="KW-0560">Oxidoreductase</keyword>
<evidence type="ECO:0000256" key="6">
    <source>
        <dbReference type="ARBA" id="ARBA00023002"/>
    </source>
</evidence>
<keyword evidence="4" id="KW-0949">S-adenosyl-L-methionine</keyword>
<accession>A0A955I0Z0</accession>
<dbReference type="GO" id="GO:0046872">
    <property type="term" value="F:metal ion binding"/>
    <property type="evidence" value="ECO:0007669"/>
    <property type="project" value="UniProtKB-KW"/>
</dbReference>
<organism evidence="10 11">
    <name type="scientific">Candidatus Dojkabacteria bacterium</name>
    <dbReference type="NCBI Taxonomy" id="2099670"/>
    <lineage>
        <taxon>Bacteria</taxon>
        <taxon>Candidatus Dojkabacteria</taxon>
    </lineage>
</organism>
<dbReference type="CDD" id="cd01335">
    <property type="entry name" value="Radical_SAM"/>
    <property type="match status" value="1"/>
</dbReference>
<gene>
    <name evidence="10" type="ORF">KC685_00030</name>
</gene>
<dbReference type="SUPFAM" id="SSF102114">
    <property type="entry name" value="Radical SAM enzymes"/>
    <property type="match status" value="1"/>
</dbReference>
<keyword evidence="3" id="KW-0004">4Fe-4S</keyword>
<dbReference type="PROSITE" id="PS51918">
    <property type="entry name" value="RADICAL_SAM"/>
    <property type="match status" value="1"/>
</dbReference>
<evidence type="ECO:0000256" key="2">
    <source>
        <dbReference type="ARBA" id="ARBA00009777"/>
    </source>
</evidence>
<evidence type="ECO:0000256" key="4">
    <source>
        <dbReference type="ARBA" id="ARBA00022691"/>
    </source>
</evidence>
<keyword evidence="5" id="KW-0479">Metal-binding</keyword>
<evidence type="ECO:0000313" key="11">
    <source>
        <dbReference type="Proteomes" id="UP000741282"/>
    </source>
</evidence>
<reference evidence="10" key="2">
    <citation type="journal article" date="2021" name="Microbiome">
        <title>Successional dynamics and alternative stable states in a saline activated sludge microbial community over 9 years.</title>
        <authorList>
            <person name="Wang Y."/>
            <person name="Ye J."/>
            <person name="Ju F."/>
            <person name="Liu L."/>
            <person name="Boyd J.A."/>
            <person name="Deng Y."/>
            <person name="Parks D.H."/>
            <person name="Jiang X."/>
            <person name="Yin X."/>
            <person name="Woodcroft B.J."/>
            <person name="Tyson G.W."/>
            <person name="Hugenholtz P."/>
            <person name="Polz M.F."/>
            <person name="Zhang T."/>
        </authorList>
    </citation>
    <scope>NUCLEOTIDE SEQUENCE</scope>
    <source>
        <strain evidence="10">HKST-UBA17</strain>
    </source>
</reference>
<evidence type="ECO:0000256" key="3">
    <source>
        <dbReference type="ARBA" id="ARBA00022485"/>
    </source>
</evidence>
<dbReference type="PANTHER" id="PTHR30352:SF13">
    <property type="entry name" value="GLYCYL-RADICAL ENZYME ACTIVATING ENZYME YJJW-RELATED"/>
    <property type="match status" value="1"/>
</dbReference>
<dbReference type="InterPro" id="IPR034457">
    <property type="entry name" value="Organic_radical-activating"/>
</dbReference>
<evidence type="ECO:0000256" key="8">
    <source>
        <dbReference type="ARBA" id="ARBA00023014"/>
    </source>
</evidence>
<dbReference type="SFLD" id="SFLDG01067">
    <property type="entry name" value="SPASM/twitch_domain_containing"/>
    <property type="match status" value="1"/>
</dbReference>
<dbReference type="SFLD" id="SFLDS00029">
    <property type="entry name" value="Radical_SAM"/>
    <property type="match status" value="1"/>
</dbReference>
<comment type="cofactor">
    <cofactor evidence="1">
        <name>[4Fe-4S] cluster</name>
        <dbReference type="ChEBI" id="CHEBI:49883"/>
    </cofactor>
</comment>
<comment type="similarity">
    <text evidence="2">Belongs to the organic radical-activating enzymes family.</text>
</comment>
<reference evidence="10" key="1">
    <citation type="submission" date="2020-04" db="EMBL/GenBank/DDBJ databases">
        <authorList>
            <person name="Zhang T."/>
        </authorList>
    </citation>
    <scope>NUCLEOTIDE SEQUENCE</scope>
    <source>
        <strain evidence="10">HKST-UBA17</strain>
    </source>
</reference>
<dbReference type="SFLD" id="SFLDG01094">
    <property type="entry name" value="Uncharacterised_Radical_SAM_Su"/>
    <property type="match status" value="1"/>
</dbReference>